<keyword evidence="5" id="KW-0696">RNA-directed RNA polymerase</keyword>
<dbReference type="PROSITE" id="PS50507">
    <property type="entry name" value="RDRP_SSRNA_POS"/>
    <property type="match status" value="1"/>
</dbReference>
<evidence type="ECO:0000256" key="2">
    <source>
        <dbReference type="ARBA" id="ARBA00011754"/>
    </source>
</evidence>
<keyword evidence="7" id="KW-0548">Nucleotidyltransferase</keyword>
<dbReference type="Pfam" id="PF04522">
    <property type="entry name" value="BBMV_Gp1_N"/>
    <property type="match status" value="1"/>
</dbReference>
<keyword evidence="8" id="KW-0693">Viral RNA replication</keyword>
<sequence length="799" mass="92099">MSRFINGEEYEIPSFQWLIDESLERLGNLPAEISTDVVDEPRVEITAEGTLDSFLHAVKPLVISGEYQPPFDQARWASCCQQVYELNEAFGHKGLIPPPEMARMLYLDIEGSFINEEECDDWMPVDTDDGYLDYTSKKDLQTVNTEENDLAEMPELEECSDSSKSDVVEFTLADRFQVTSGEFFDLENSNYQLTLDLQNPMMQMVEGLEDTLPETEPDEQLTLAPRFTERVSCEALEGAGHRMLPTHAYFDDSHMQALEEIADYNLDFERIKISQSGVDWYKDPDKYYEPKMQIGSFSRRVGTQKTVLTALKKRNADVPELADNVDIQSVAAEVSQRFFETFLNPGCENLFRGDLNVMAKAFEYEKKWSKHKDLVDVNVMSERNLQSYKHMIKTDVKPVINDTLHLERAVPATITFHGKAVTSAWSPFFTSCFENLILHLRSRFIVPVGKLSSLEIKNMVLNDKYFLEADLSKFDKSQGELHLEFQREILLKLGFPAPLANWWSDFHRQSYLSDKNAGVGIPVSFQRRTGDAFTYFGNTLVTMSMMAYCYDLSKMEYCFFSGDDSLLISREKHSFEPLLFQSLFNMEIKVMEPSLPYICSKYLLETTGGRVVSVPDPVREIQRMSKRKIVKDPSVLRAHYVSFCDRMKFLKKLDEKSLSLLCKYCCLRQRKPDIEMDVRIAVSACGYYAENFARYAELFVTNGAEVFMKKNPCKPELPERSDGSWFRDWRNTVFPRLADSYVRFFGRYSVDHTGDYESVVKSCKAKAVKKLWSDSYKAALDRRDDLNEKIRKDLASFEA</sequence>
<dbReference type="EC" id="2.7.7.48" evidence="3"/>
<dbReference type="GO" id="GO:0003723">
    <property type="term" value="F:RNA binding"/>
    <property type="evidence" value="ECO:0007669"/>
    <property type="project" value="InterPro"/>
</dbReference>
<dbReference type="GeneID" id="3416603"/>
<dbReference type="GO" id="GO:0006351">
    <property type="term" value="P:DNA-templated transcription"/>
    <property type="evidence" value="ECO:0007669"/>
    <property type="project" value="InterPro"/>
</dbReference>
<reference evidence="10 11" key="1">
    <citation type="journal article" date="2005" name="Arch. Virol.">
        <title>Synthesis of infectious in vitro transcripts from Cassia yellow blotch bromovirus cDNA clones and a reassortment analysis with other bromoviruses in protoplasts.</title>
        <authorList>
            <person name="Iwahashi F."/>
            <person name="Fujisaki K."/>
            <person name="Kaido M."/>
            <person name="Okuno T."/>
            <person name="Mise K."/>
        </authorList>
    </citation>
    <scope>NUCLEOTIDE SEQUENCE [LARGE SCALE GENOMIC DNA]</scope>
    <source>
        <strain evidence="10 11">KU1</strain>
    </source>
</reference>
<dbReference type="SUPFAM" id="SSF56672">
    <property type="entry name" value="DNA/RNA polymerases"/>
    <property type="match status" value="1"/>
</dbReference>
<dbReference type="RefSeq" id="YP_233102.2">
    <property type="nucleotide sequence ID" value="NC_007000.2"/>
</dbReference>
<comment type="subunit">
    <text evidence="2">Interacts with replication protein 1a.</text>
</comment>
<dbReference type="GO" id="GO:0003968">
    <property type="term" value="F:RNA-directed RNA polymerase activity"/>
    <property type="evidence" value="ECO:0007669"/>
    <property type="project" value="UniProtKB-KW"/>
</dbReference>
<keyword evidence="11" id="KW-1185">Reference proteome</keyword>
<dbReference type="InterPro" id="IPR007094">
    <property type="entry name" value="RNA-dir_pol_PSvirus"/>
</dbReference>
<comment type="function">
    <text evidence="1">RNA-dependent RNA polymerase which replicates the viral genome composed of 3 RNA segments, RNA1, RNA2 and RNA3.</text>
</comment>
<evidence type="ECO:0000256" key="6">
    <source>
        <dbReference type="ARBA" id="ARBA00022679"/>
    </source>
</evidence>
<proteinExistence type="predicted"/>
<organism evidence="10 11">
    <name type="scientific">Cassia yellow blotch virus</name>
    <dbReference type="NCBI Taxonomy" id="300879"/>
    <lineage>
        <taxon>Viruses</taxon>
        <taxon>Riboviria</taxon>
        <taxon>Orthornavirae</taxon>
        <taxon>Kitrinoviricota</taxon>
        <taxon>Alsuviricetes</taxon>
        <taxon>Martellivirales</taxon>
        <taxon>Bromoviridae</taxon>
        <taxon>Bromovirus</taxon>
        <taxon>Bromovirus CYBV</taxon>
    </lineage>
</organism>
<dbReference type="GO" id="GO:0039694">
    <property type="term" value="P:viral RNA genome replication"/>
    <property type="evidence" value="ECO:0007669"/>
    <property type="project" value="InterPro"/>
</dbReference>
<evidence type="ECO:0000256" key="4">
    <source>
        <dbReference type="ARBA" id="ARBA00018640"/>
    </source>
</evidence>
<evidence type="ECO:0000256" key="7">
    <source>
        <dbReference type="ARBA" id="ARBA00022695"/>
    </source>
</evidence>
<dbReference type="Proteomes" id="UP000202626">
    <property type="component" value="Genome"/>
</dbReference>
<evidence type="ECO:0000256" key="5">
    <source>
        <dbReference type="ARBA" id="ARBA00022484"/>
    </source>
</evidence>
<protein>
    <recommendedName>
        <fullName evidence="4">RNA-directed RNA polymerase 2a</fullName>
        <ecNumber evidence="3">2.7.7.48</ecNumber>
    </recommendedName>
</protein>
<dbReference type="KEGG" id="vg:3416603"/>
<dbReference type="Pfam" id="PF00978">
    <property type="entry name" value="RdRP_2"/>
    <property type="match status" value="1"/>
</dbReference>
<accession>Q50L55</accession>
<dbReference type="InterPro" id="IPR001788">
    <property type="entry name" value="RNA-dep_RNA_pol_alsuvir"/>
</dbReference>
<evidence type="ECO:0000313" key="11">
    <source>
        <dbReference type="Proteomes" id="UP000202626"/>
    </source>
</evidence>
<feature type="domain" description="RdRp catalytic" evidence="9">
    <location>
        <begin position="464"/>
        <end position="577"/>
    </location>
</feature>
<evidence type="ECO:0000256" key="1">
    <source>
        <dbReference type="ARBA" id="ARBA00002542"/>
    </source>
</evidence>
<dbReference type="InterPro" id="IPR007610">
    <property type="entry name" value="BBMV_Gp1_N"/>
</dbReference>
<gene>
    <name evidence="10" type="primary">2a</name>
</gene>
<evidence type="ECO:0000259" key="9">
    <source>
        <dbReference type="PROSITE" id="PS50507"/>
    </source>
</evidence>
<evidence type="ECO:0000256" key="3">
    <source>
        <dbReference type="ARBA" id="ARBA00012494"/>
    </source>
</evidence>
<name>Q50L55_9BROM</name>
<dbReference type="EMBL" id="AB194807">
    <property type="protein sequence ID" value="BAD98317.2"/>
    <property type="molecule type" value="Genomic_RNA"/>
</dbReference>
<evidence type="ECO:0000313" key="10">
    <source>
        <dbReference type="EMBL" id="BAD98317.2"/>
    </source>
</evidence>
<dbReference type="OrthoDB" id="1928at10239"/>
<keyword evidence="6" id="KW-0808">Transferase</keyword>
<dbReference type="InterPro" id="IPR043502">
    <property type="entry name" value="DNA/RNA_pol_sf"/>
</dbReference>
<evidence type="ECO:0000256" key="8">
    <source>
        <dbReference type="ARBA" id="ARBA00022953"/>
    </source>
</evidence>